<dbReference type="InterPro" id="IPR011527">
    <property type="entry name" value="ABC1_TM_dom"/>
</dbReference>
<feature type="transmembrane region" description="Helical" evidence="5">
    <location>
        <begin position="32"/>
        <end position="52"/>
    </location>
</feature>
<evidence type="ECO:0000256" key="2">
    <source>
        <dbReference type="ARBA" id="ARBA00022692"/>
    </source>
</evidence>
<comment type="subcellular location">
    <subcellularLocation>
        <location evidence="1">Cell membrane</location>
        <topology evidence="1">Multi-pass membrane protein</topology>
    </subcellularLocation>
</comment>
<dbReference type="SUPFAM" id="SSF90123">
    <property type="entry name" value="ABC transporter transmembrane region"/>
    <property type="match status" value="1"/>
</dbReference>
<organism evidence="7 8">
    <name type="scientific">Oenococcus alcoholitolerans</name>
    <dbReference type="NCBI Taxonomy" id="931074"/>
    <lineage>
        <taxon>Bacteria</taxon>
        <taxon>Bacillati</taxon>
        <taxon>Bacillota</taxon>
        <taxon>Bacilli</taxon>
        <taxon>Lactobacillales</taxon>
        <taxon>Lactobacillaceae</taxon>
        <taxon>Oenococcus</taxon>
    </lineage>
</organism>
<gene>
    <name evidence="7" type="ORF">Q757_00995</name>
</gene>
<sequence length="80" mass="8683">MLTIQSLSSVGSAMSLAHITNALIAKSLSAVMNWLLIAVAFWAVTLISNYIASILQAQVVRRINNQLRARIVDGLNVSFI</sequence>
<proteinExistence type="predicted"/>
<evidence type="ECO:0000256" key="5">
    <source>
        <dbReference type="SAM" id="Phobius"/>
    </source>
</evidence>
<accession>A0ABR4XSJ3</accession>
<dbReference type="PROSITE" id="PS50929">
    <property type="entry name" value="ABC_TM1F"/>
    <property type="match status" value="1"/>
</dbReference>
<reference evidence="7 8" key="1">
    <citation type="journal article" date="2014" name="Antonie Van Leeuwenhoek">
        <title>Oenococcus alcoholitolerans sp. nov., a lactic acid bacteria isolated from cachaca and ethanol fermentation processes.</title>
        <authorList>
            <person name="Badotti F."/>
            <person name="Moreira A.P."/>
            <person name="Tonon L.A."/>
            <person name="de Lucena B.T."/>
            <person name="Gomes Fde C."/>
            <person name="Kruger R."/>
            <person name="Thompson C.C."/>
            <person name="de Morais M.A.Jr."/>
            <person name="Rosa C.A."/>
            <person name="Thompson F.L."/>
        </authorList>
    </citation>
    <scope>NUCLEOTIDE SEQUENCE [LARGE SCALE GENOMIC DNA]</scope>
    <source>
        <strain evidence="7 8">UFRJ-M7.2.18</strain>
    </source>
</reference>
<evidence type="ECO:0000256" key="4">
    <source>
        <dbReference type="ARBA" id="ARBA00023136"/>
    </source>
</evidence>
<protein>
    <recommendedName>
        <fullName evidence="6">ABC transmembrane type-1 domain-containing protein</fullName>
    </recommendedName>
</protein>
<dbReference type="EMBL" id="AXCV01000019">
    <property type="protein sequence ID" value="KGO32447.1"/>
    <property type="molecule type" value="Genomic_DNA"/>
</dbReference>
<feature type="domain" description="ABC transmembrane type-1" evidence="6">
    <location>
        <begin position="1"/>
        <end position="75"/>
    </location>
</feature>
<evidence type="ECO:0000256" key="1">
    <source>
        <dbReference type="ARBA" id="ARBA00004651"/>
    </source>
</evidence>
<keyword evidence="8" id="KW-1185">Reference proteome</keyword>
<evidence type="ECO:0000313" key="7">
    <source>
        <dbReference type="EMBL" id="KGO32447.1"/>
    </source>
</evidence>
<keyword evidence="2 5" id="KW-0812">Transmembrane</keyword>
<keyword evidence="4 5" id="KW-0472">Membrane</keyword>
<comment type="caution">
    <text evidence="7">The sequence shown here is derived from an EMBL/GenBank/DDBJ whole genome shotgun (WGS) entry which is preliminary data.</text>
</comment>
<evidence type="ECO:0000259" key="6">
    <source>
        <dbReference type="PROSITE" id="PS50929"/>
    </source>
</evidence>
<evidence type="ECO:0000256" key="3">
    <source>
        <dbReference type="ARBA" id="ARBA00022989"/>
    </source>
</evidence>
<keyword evidence="3 5" id="KW-1133">Transmembrane helix</keyword>
<dbReference type="Proteomes" id="UP000030023">
    <property type="component" value="Unassembled WGS sequence"/>
</dbReference>
<name>A0ABR4XSJ3_9LACO</name>
<dbReference type="InterPro" id="IPR036640">
    <property type="entry name" value="ABC1_TM_sf"/>
</dbReference>
<evidence type="ECO:0000313" key="8">
    <source>
        <dbReference type="Proteomes" id="UP000030023"/>
    </source>
</evidence>